<keyword evidence="1" id="KW-1133">Transmembrane helix</keyword>
<dbReference type="Proteomes" id="UP001432216">
    <property type="component" value="Chromosome 6"/>
</dbReference>
<reference evidence="2 3" key="1">
    <citation type="submission" date="2024-01" db="EMBL/GenBank/DDBJ databases">
        <title>Comparative genomics of Cryptococcus and Kwoniella reveals pathogenesis evolution and contrasting modes of karyotype evolution via chromosome fusion or intercentromeric recombination.</title>
        <authorList>
            <person name="Coelho M.A."/>
            <person name="David-Palma M."/>
            <person name="Shea T."/>
            <person name="Bowers K."/>
            <person name="McGinley-Smith S."/>
            <person name="Mohammad A.W."/>
            <person name="Gnirke A."/>
            <person name="Yurkov A.M."/>
            <person name="Nowrousian M."/>
            <person name="Sun S."/>
            <person name="Cuomo C.A."/>
            <person name="Heitman J."/>
        </authorList>
    </citation>
    <scope>NUCLEOTIDE SEQUENCE [LARGE SCALE GENOMIC DNA]</scope>
    <source>
        <strain evidence="2 3">7685027</strain>
    </source>
</reference>
<gene>
    <name evidence="2" type="ORF">IAS62_004009</name>
</gene>
<dbReference type="EMBL" id="CP143811">
    <property type="protein sequence ID" value="WVO22678.1"/>
    <property type="molecule type" value="Genomic_DNA"/>
</dbReference>
<feature type="transmembrane region" description="Helical" evidence="1">
    <location>
        <begin position="12"/>
        <end position="30"/>
    </location>
</feature>
<keyword evidence="1" id="KW-0812">Transmembrane</keyword>
<evidence type="ECO:0000313" key="3">
    <source>
        <dbReference type="Proteomes" id="UP001432216"/>
    </source>
</evidence>
<name>A0ABZ2AVV9_9TREE</name>
<proteinExistence type="predicted"/>
<keyword evidence="1" id="KW-0472">Membrane</keyword>
<keyword evidence="3" id="KW-1185">Reference proteome</keyword>
<sequence length="84" mass="9459">MPPLGIKDLTMPAAAFTMAIVLGAHVYSSINQARQEAEFKRTQMLELEYEKKLGRLSGSQKVRHPSHQCIRKLTKIKLEHGNDA</sequence>
<evidence type="ECO:0000256" key="1">
    <source>
        <dbReference type="SAM" id="Phobius"/>
    </source>
</evidence>
<dbReference type="GeneID" id="89990781"/>
<accession>A0ABZ2AVV9</accession>
<evidence type="ECO:0000313" key="2">
    <source>
        <dbReference type="EMBL" id="WVO22678.1"/>
    </source>
</evidence>
<protein>
    <recommendedName>
        <fullName evidence="4">ATP synthase subunit e, mitochondrial</fullName>
    </recommendedName>
</protein>
<evidence type="ECO:0008006" key="4">
    <source>
        <dbReference type="Google" id="ProtNLM"/>
    </source>
</evidence>
<organism evidence="2 3">
    <name type="scientific">Cryptococcus decagattii</name>
    <dbReference type="NCBI Taxonomy" id="1859122"/>
    <lineage>
        <taxon>Eukaryota</taxon>
        <taxon>Fungi</taxon>
        <taxon>Dikarya</taxon>
        <taxon>Basidiomycota</taxon>
        <taxon>Agaricomycotina</taxon>
        <taxon>Tremellomycetes</taxon>
        <taxon>Tremellales</taxon>
        <taxon>Cryptococcaceae</taxon>
        <taxon>Cryptococcus</taxon>
        <taxon>Cryptococcus gattii species complex</taxon>
    </lineage>
</organism>
<dbReference type="RefSeq" id="XP_064721917.1">
    <property type="nucleotide sequence ID" value="XM_064865845.1"/>
</dbReference>